<dbReference type="EMBL" id="JABAIM010000001">
    <property type="protein sequence ID" value="NLR74329.1"/>
    <property type="molecule type" value="Genomic_DNA"/>
</dbReference>
<accession>A0A847SAH0</accession>
<dbReference type="AlphaFoldDB" id="A0A847SAH0"/>
<gene>
    <name evidence="2" type="ORF">HF682_04070</name>
</gene>
<organism evidence="2 3">
    <name type="scientific">Leeia aquatica</name>
    <dbReference type="NCBI Taxonomy" id="2725557"/>
    <lineage>
        <taxon>Bacteria</taxon>
        <taxon>Pseudomonadati</taxon>
        <taxon>Pseudomonadota</taxon>
        <taxon>Betaproteobacteria</taxon>
        <taxon>Neisseriales</taxon>
        <taxon>Leeiaceae</taxon>
        <taxon>Leeia</taxon>
    </lineage>
</organism>
<name>A0A847SAH0_9NEIS</name>
<protein>
    <submittedName>
        <fullName evidence="2">Uncharacterized protein</fullName>
    </submittedName>
</protein>
<keyword evidence="1" id="KW-0175">Coiled coil</keyword>
<proteinExistence type="predicted"/>
<dbReference type="RefSeq" id="WP_168875951.1">
    <property type="nucleotide sequence ID" value="NZ_JABAIM010000001.1"/>
</dbReference>
<dbReference type="Proteomes" id="UP000587991">
    <property type="component" value="Unassembled WGS sequence"/>
</dbReference>
<evidence type="ECO:0000313" key="3">
    <source>
        <dbReference type="Proteomes" id="UP000587991"/>
    </source>
</evidence>
<evidence type="ECO:0000313" key="2">
    <source>
        <dbReference type="EMBL" id="NLR74329.1"/>
    </source>
</evidence>
<keyword evidence="3" id="KW-1185">Reference proteome</keyword>
<feature type="coiled-coil region" evidence="1">
    <location>
        <begin position="19"/>
        <end position="91"/>
    </location>
</feature>
<evidence type="ECO:0000256" key="1">
    <source>
        <dbReference type="SAM" id="Coils"/>
    </source>
</evidence>
<reference evidence="2 3" key="1">
    <citation type="submission" date="2020-04" db="EMBL/GenBank/DDBJ databases">
        <title>Draft genome of Leeia sp. IMCC25680.</title>
        <authorList>
            <person name="Song J."/>
            <person name="Cho J.-C."/>
        </authorList>
    </citation>
    <scope>NUCLEOTIDE SEQUENCE [LARGE SCALE GENOMIC DNA]</scope>
    <source>
        <strain evidence="2 3">IMCC25680</strain>
    </source>
</reference>
<comment type="caution">
    <text evidence="2">The sequence shown here is derived from an EMBL/GenBank/DDBJ whole genome shotgun (WGS) entry which is preliminary data.</text>
</comment>
<sequence length="120" mass="13358">MSIAPLIQHIRHTTASLRADNDRAELRELQSARQALQQEQRETVDAQIALIGLLQPDALQQGRRQRLAELAAQQRQALARLAERISLLQLRLTPARPPRPVASASLSTLMGYGSSRYQGD</sequence>